<dbReference type="Proteomes" id="UP000318733">
    <property type="component" value="Unassembled WGS sequence"/>
</dbReference>
<proteinExistence type="predicted"/>
<accession>A0A556MS30</accession>
<dbReference type="AlphaFoldDB" id="A0A556MS30"/>
<sequence>MALLFVTCLAVSCTKYTYVEGMVPQLFIVPINTTIPIVNAKTVTFSLNIDGNACKINITTQRFKAIYGASTVYNYAANDSVIYATISSPIITFEVKNSSINKYSKGAVMSENAFFASDGLSFFEANKKTPYTGNYNTISQISTILLNFGINQDGYIHFKVNDSKYPSLNGWIHVIINEKTIVFDQCAYQTFDNIIAGAMQ</sequence>
<reference evidence="1 2" key="1">
    <citation type="submission" date="2019-07" db="EMBL/GenBank/DDBJ databases">
        <authorList>
            <person name="Huq M.A."/>
        </authorList>
    </citation>
    <scope>NUCLEOTIDE SEQUENCE [LARGE SCALE GENOMIC DNA]</scope>
    <source>
        <strain evidence="1 2">MAH-19</strain>
    </source>
</reference>
<protein>
    <submittedName>
        <fullName evidence="1">Uncharacterized protein</fullName>
    </submittedName>
</protein>
<evidence type="ECO:0000313" key="1">
    <source>
        <dbReference type="EMBL" id="TSJ42632.1"/>
    </source>
</evidence>
<evidence type="ECO:0000313" key="2">
    <source>
        <dbReference type="Proteomes" id="UP000318733"/>
    </source>
</evidence>
<dbReference type="RefSeq" id="WP_144246203.1">
    <property type="nucleotide sequence ID" value="NZ_VLPK01000001.1"/>
</dbReference>
<organism evidence="1 2">
    <name type="scientific">Mucilaginibacter corticis</name>
    <dbReference type="NCBI Taxonomy" id="2597670"/>
    <lineage>
        <taxon>Bacteria</taxon>
        <taxon>Pseudomonadati</taxon>
        <taxon>Bacteroidota</taxon>
        <taxon>Sphingobacteriia</taxon>
        <taxon>Sphingobacteriales</taxon>
        <taxon>Sphingobacteriaceae</taxon>
        <taxon>Mucilaginibacter</taxon>
    </lineage>
</organism>
<keyword evidence="2" id="KW-1185">Reference proteome</keyword>
<dbReference type="EMBL" id="VLPK01000001">
    <property type="protein sequence ID" value="TSJ42632.1"/>
    <property type="molecule type" value="Genomic_DNA"/>
</dbReference>
<comment type="caution">
    <text evidence="1">The sequence shown here is derived from an EMBL/GenBank/DDBJ whole genome shotgun (WGS) entry which is preliminary data.</text>
</comment>
<gene>
    <name evidence="1" type="ORF">FO440_00120</name>
</gene>
<name>A0A556MS30_9SPHI</name>